<feature type="domain" description="Methionyl-tRNA synthetase anticodon-binding" evidence="11">
    <location>
        <begin position="379"/>
        <end position="484"/>
    </location>
</feature>
<dbReference type="PANTHER" id="PTHR43326">
    <property type="entry name" value="METHIONYL-TRNA SYNTHETASE"/>
    <property type="match status" value="1"/>
</dbReference>
<dbReference type="InterPro" id="IPR015413">
    <property type="entry name" value="Methionyl/Leucyl_tRNA_Synth"/>
</dbReference>
<feature type="domain" description="Methionyl/Leucyl tRNA synthetase" evidence="10">
    <location>
        <begin position="9"/>
        <end position="366"/>
    </location>
</feature>
<dbReference type="RefSeq" id="WP_076969684.1">
    <property type="nucleotide sequence ID" value="NZ_LVWB01000013.1"/>
</dbReference>
<dbReference type="Gene3D" id="2.170.220.10">
    <property type="match status" value="1"/>
</dbReference>
<comment type="subunit">
    <text evidence="9">Monomer.</text>
</comment>
<dbReference type="InterPro" id="IPR014758">
    <property type="entry name" value="Met-tRNA_synth"/>
</dbReference>
<evidence type="ECO:0000256" key="3">
    <source>
        <dbReference type="ARBA" id="ARBA00022490"/>
    </source>
</evidence>
<dbReference type="NCBIfam" id="TIGR00398">
    <property type="entry name" value="metG"/>
    <property type="match status" value="1"/>
</dbReference>
<evidence type="ECO:0000256" key="7">
    <source>
        <dbReference type="ARBA" id="ARBA00022917"/>
    </source>
</evidence>
<evidence type="ECO:0000256" key="4">
    <source>
        <dbReference type="ARBA" id="ARBA00022598"/>
    </source>
</evidence>
<evidence type="ECO:0000256" key="9">
    <source>
        <dbReference type="HAMAP-Rule" id="MF_01228"/>
    </source>
</evidence>
<dbReference type="InterPro" id="IPR033911">
    <property type="entry name" value="MetRS_core"/>
</dbReference>
<dbReference type="AlphaFoldDB" id="A0A1V2N7J0"/>
<dbReference type="InterPro" id="IPR014729">
    <property type="entry name" value="Rossmann-like_a/b/a_fold"/>
</dbReference>
<evidence type="ECO:0000256" key="6">
    <source>
        <dbReference type="ARBA" id="ARBA00022840"/>
    </source>
</evidence>
<comment type="catalytic activity">
    <reaction evidence="9">
        <text>tRNA(Met) + L-methionine + ATP = L-methionyl-tRNA(Met) + AMP + diphosphate</text>
        <dbReference type="Rhea" id="RHEA:13481"/>
        <dbReference type="Rhea" id="RHEA-COMP:9667"/>
        <dbReference type="Rhea" id="RHEA-COMP:9698"/>
        <dbReference type="ChEBI" id="CHEBI:30616"/>
        <dbReference type="ChEBI" id="CHEBI:33019"/>
        <dbReference type="ChEBI" id="CHEBI:57844"/>
        <dbReference type="ChEBI" id="CHEBI:78442"/>
        <dbReference type="ChEBI" id="CHEBI:78530"/>
        <dbReference type="ChEBI" id="CHEBI:456215"/>
        <dbReference type="EC" id="6.1.1.10"/>
    </reaction>
</comment>
<dbReference type="Proteomes" id="UP000189542">
    <property type="component" value="Unassembled WGS sequence"/>
</dbReference>
<dbReference type="Pfam" id="PF19303">
    <property type="entry name" value="Anticodon_3"/>
    <property type="match status" value="1"/>
</dbReference>
<keyword evidence="7 9" id="KW-0648">Protein biosynthesis</keyword>
<feature type="short sequence motif" description="'KMSKS' region" evidence="9">
    <location>
        <begin position="303"/>
        <end position="307"/>
    </location>
</feature>
<protein>
    <recommendedName>
        <fullName evidence="9">Methionine--tRNA ligase</fullName>
        <ecNumber evidence="9">6.1.1.10</ecNumber>
    </recommendedName>
    <alternativeName>
        <fullName evidence="9">Methionyl-tRNA synthetase</fullName>
        <shortName evidence="9">MetRS</shortName>
    </alternativeName>
</protein>
<sequence>MTKGREKLYISTAIAYPNAKPHIGHAYEMIIADVLARFHRLDGLDVLFTTGTDEYGQKIAKSAQNAGVETKIFVDQNSAYFRQMADVFGISYDDFIRTTEKRHHDTCRILWQKILDKGDIYKGFYSGWYSLRDEMYCGDDEVYKGEDGQHYNAQKNPVQWMEEESYFFRLSAYQDKLLAYYDSHPEFILPLERRNEIVSFVKSGLKDLSISRKTFDWGIKIPNDPQYIMYVWIDALTNYLTATGLLPHPNGEKAKFWPADFHVIGKDIVRFHAVYWPAFLLSANLPLPKTIFSHGFILNKGEKISKSLGNVIDPMEVIKEIGVDALRYFLIRDIACGKDGFYDINTVKNRVNADLANGIGNLVSRSVSMIVKNYGGVMPDPGVFVEFDKEILSACSQNIQEIREHMDGQLIHRAVAQVISIVSEVDRYFAAQKPWDLVKTDPDRAATVLYVTVDVVRQLAILLQPFVPGVANKIFDILSIADENRFFAHLDQRLKLGLVINKDFMPLFPRLVVVS</sequence>
<evidence type="ECO:0000259" key="11">
    <source>
        <dbReference type="Pfam" id="PF19303"/>
    </source>
</evidence>
<name>A0A1V2N7J0_9HYPH</name>
<keyword evidence="8 9" id="KW-0030">Aminoacyl-tRNA synthetase</keyword>
<dbReference type="PRINTS" id="PR01041">
    <property type="entry name" value="TRNASYNTHMET"/>
</dbReference>
<comment type="caution">
    <text evidence="12">The sequence shown here is derived from an EMBL/GenBank/DDBJ whole genome shotgun (WGS) entry which is preliminary data.</text>
</comment>
<dbReference type="CDD" id="cd00814">
    <property type="entry name" value="MetRS_core"/>
    <property type="match status" value="1"/>
</dbReference>
<evidence type="ECO:0000313" key="12">
    <source>
        <dbReference type="EMBL" id="ONI58853.1"/>
    </source>
</evidence>
<dbReference type="NCBIfam" id="NF008900">
    <property type="entry name" value="PRK12267.1"/>
    <property type="match status" value="1"/>
</dbReference>
<accession>A0A1V2N7J0</accession>
<comment type="function">
    <text evidence="1 9">Is required not only for elongation of protein synthesis but also for the initiation of all mRNA translation through initiator tRNA(fMet) aminoacylation.</text>
</comment>
<comment type="similarity">
    <text evidence="9">Belongs to the class-I aminoacyl-tRNA synthetase family. MetG type 2B subfamily.</text>
</comment>
<dbReference type="CDD" id="cd07957">
    <property type="entry name" value="Anticodon_Ia_Met"/>
    <property type="match status" value="1"/>
</dbReference>
<dbReference type="GO" id="GO:0005737">
    <property type="term" value="C:cytoplasm"/>
    <property type="evidence" value="ECO:0007669"/>
    <property type="project" value="UniProtKB-SubCell"/>
</dbReference>
<dbReference type="Pfam" id="PF09334">
    <property type="entry name" value="tRNA-synt_1g"/>
    <property type="match status" value="1"/>
</dbReference>
<keyword evidence="4 9" id="KW-0436">Ligase</keyword>
<organism evidence="12 13">
    <name type="scientific">Candidatus Liberibacter solanacearum</name>
    <dbReference type="NCBI Taxonomy" id="556287"/>
    <lineage>
        <taxon>Bacteria</taxon>
        <taxon>Pseudomonadati</taxon>
        <taxon>Pseudomonadota</taxon>
        <taxon>Alphaproteobacteria</taxon>
        <taxon>Hyphomicrobiales</taxon>
        <taxon>Rhizobiaceae</taxon>
        <taxon>Liberibacter</taxon>
    </lineage>
</organism>
<dbReference type="GO" id="GO:0004825">
    <property type="term" value="F:methionine-tRNA ligase activity"/>
    <property type="evidence" value="ECO:0007669"/>
    <property type="project" value="UniProtKB-UniRule"/>
</dbReference>
<keyword evidence="3 9" id="KW-0963">Cytoplasm</keyword>
<proteinExistence type="inferred from homology"/>
<evidence type="ECO:0000313" key="13">
    <source>
        <dbReference type="Proteomes" id="UP000189542"/>
    </source>
</evidence>
<keyword evidence="5 9" id="KW-0547">Nucleotide-binding</keyword>
<dbReference type="OrthoDB" id="9810191at2"/>
<feature type="short sequence motif" description="'HIGH' region" evidence="9">
    <location>
        <begin position="15"/>
        <end position="25"/>
    </location>
</feature>
<dbReference type="InterPro" id="IPR041872">
    <property type="entry name" value="Anticodon_Met"/>
</dbReference>
<dbReference type="SUPFAM" id="SSF52374">
    <property type="entry name" value="Nucleotidylyl transferase"/>
    <property type="match status" value="1"/>
</dbReference>
<evidence type="ECO:0000259" key="10">
    <source>
        <dbReference type="Pfam" id="PF09334"/>
    </source>
</evidence>
<dbReference type="FunFam" id="2.170.220.10:FF:000002">
    <property type="entry name" value="Methionine--tRNA ligase"/>
    <property type="match status" value="1"/>
</dbReference>
<evidence type="ECO:0000256" key="5">
    <source>
        <dbReference type="ARBA" id="ARBA00022741"/>
    </source>
</evidence>
<keyword evidence="6 9" id="KW-0067">ATP-binding</keyword>
<evidence type="ECO:0000256" key="8">
    <source>
        <dbReference type="ARBA" id="ARBA00023146"/>
    </source>
</evidence>
<dbReference type="Gene3D" id="1.10.730.10">
    <property type="entry name" value="Isoleucyl-tRNA Synthetase, Domain 1"/>
    <property type="match status" value="1"/>
</dbReference>
<dbReference type="EMBL" id="LVWB01000013">
    <property type="protein sequence ID" value="ONI58853.1"/>
    <property type="molecule type" value="Genomic_DNA"/>
</dbReference>
<comment type="subcellular location">
    <subcellularLocation>
        <location evidence="2 9">Cytoplasm</location>
    </subcellularLocation>
</comment>
<dbReference type="PROSITE" id="PS00178">
    <property type="entry name" value="AA_TRNA_LIGASE_I"/>
    <property type="match status" value="1"/>
</dbReference>
<evidence type="ECO:0000256" key="1">
    <source>
        <dbReference type="ARBA" id="ARBA00003314"/>
    </source>
</evidence>
<dbReference type="InterPro" id="IPR001412">
    <property type="entry name" value="aa-tRNA-synth_I_CS"/>
</dbReference>
<gene>
    <name evidence="9" type="primary">metG</name>
    <name evidence="12" type="ORF">AYO25_04690</name>
</gene>
<dbReference type="GO" id="GO:0005524">
    <property type="term" value="F:ATP binding"/>
    <property type="evidence" value="ECO:0007669"/>
    <property type="project" value="UniProtKB-UniRule"/>
</dbReference>
<dbReference type="HAMAP" id="MF_01228">
    <property type="entry name" value="Met_tRNA_synth_type2"/>
    <property type="match status" value="1"/>
</dbReference>
<dbReference type="Gene3D" id="3.40.50.620">
    <property type="entry name" value="HUPs"/>
    <property type="match status" value="1"/>
</dbReference>
<dbReference type="InterPro" id="IPR009080">
    <property type="entry name" value="tRNAsynth_Ia_anticodon-bd"/>
</dbReference>
<dbReference type="PANTHER" id="PTHR43326:SF1">
    <property type="entry name" value="METHIONINE--TRNA LIGASE, MITOCHONDRIAL"/>
    <property type="match status" value="1"/>
</dbReference>
<comment type="caution">
    <text evidence="9">Lacks conserved residue(s) required for the propagation of feature annotation.</text>
</comment>
<dbReference type="InterPro" id="IPR023457">
    <property type="entry name" value="Met-tRNA_synth_2"/>
</dbReference>
<dbReference type="SUPFAM" id="SSF47323">
    <property type="entry name" value="Anticodon-binding domain of a subclass of class I aminoacyl-tRNA synthetases"/>
    <property type="match status" value="1"/>
</dbReference>
<dbReference type="GO" id="GO:0006431">
    <property type="term" value="P:methionyl-tRNA aminoacylation"/>
    <property type="evidence" value="ECO:0007669"/>
    <property type="project" value="UniProtKB-UniRule"/>
</dbReference>
<dbReference type="EC" id="6.1.1.10" evidence="9"/>
<evidence type="ECO:0000256" key="2">
    <source>
        <dbReference type="ARBA" id="ARBA00004496"/>
    </source>
</evidence>
<reference evidence="12 13" key="1">
    <citation type="journal article" date="2017" name="PLoS ONE">
        <title>Genomic sequence of 'Candidatus Liberibacter solanacearum' haplotype C and its comparison with haplotype A and B genomes.</title>
        <authorList>
            <person name="Wang J."/>
            <person name="Haapalainen M."/>
            <person name="Schott T."/>
            <person name="Thompson S.M."/>
            <person name="Smith G.R."/>
            <person name="Nissinen A.I."/>
            <person name="Pirhonen M."/>
        </authorList>
    </citation>
    <scope>NUCLEOTIDE SEQUENCE [LARGE SCALE GENOMIC DNA]</scope>
    <source>
        <strain evidence="12 13">FIN111</strain>
    </source>
</reference>